<accession>A0A0B8NVT0</accession>
<dbReference type="Gene3D" id="3.40.50.300">
    <property type="entry name" value="P-loop containing nucleotide triphosphate hydrolases"/>
    <property type="match status" value="1"/>
</dbReference>
<dbReference type="SUPFAM" id="SSF52540">
    <property type="entry name" value="P-loop containing nucleoside triphosphate hydrolases"/>
    <property type="match status" value="1"/>
</dbReference>
<dbReference type="EMBL" id="BBRZ01000096">
    <property type="protein sequence ID" value="GAM58650.1"/>
    <property type="molecule type" value="Genomic_DNA"/>
</dbReference>
<dbReference type="Proteomes" id="UP000031671">
    <property type="component" value="Unassembled WGS sequence"/>
</dbReference>
<comment type="caution">
    <text evidence="1">The sequence shown here is derived from an EMBL/GenBank/DDBJ whole genome shotgun (WGS) entry which is preliminary data.</text>
</comment>
<dbReference type="InterPro" id="IPR027417">
    <property type="entry name" value="P-loop_NTPase"/>
</dbReference>
<evidence type="ECO:0000313" key="2">
    <source>
        <dbReference type="Proteomes" id="UP000031671"/>
    </source>
</evidence>
<proteinExistence type="predicted"/>
<gene>
    <name evidence="1" type="ORF">JCM19231_1698</name>
</gene>
<reference evidence="1 2" key="1">
    <citation type="submission" date="2015-01" db="EMBL/GenBank/DDBJ databases">
        <title>Vibrio sp. C1 JCM 19231 whole genome shotgun sequence.</title>
        <authorList>
            <person name="Sawabe T."/>
            <person name="Meirelles P."/>
            <person name="Feng G."/>
            <person name="Sayaka M."/>
            <person name="Hattori M."/>
            <person name="Ohkuma M."/>
        </authorList>
    </citation>
    <scope>NUCLEOTIDE SEQUENCE [LARGE SCALE GENOMIC DNA]</scope>
    <source>
        <strain evidence="2">JCM 19231</strain>
    </source>
</reference>
<reference evidence="1 2" key="2">
    <citation type="submission" date="2015-01" db="EMBL/GenBank/DDBJ databases">
        <authorList>
            <consortium name="NBRP consortium"/>
            <person name="Sawabe T."/>
            <person name="Meirelles P."/>
            <person name="Feng G."/>
            <person name="Sayaka M."/>
            <person name="Hattori M."/>
            <person name="Ohkuma M."/>
        </authorList>
    </citation>
    <scope>NUCLEOTIDE SEQUENCE [LARGE SCALE GENOMIC DNA]</scope>
    <source>
        <strain evidence="2">JCM 19231</strain>
    </source>
</reference>
<evidence type="ECO:0000313" key="1">
    <source>
        <dbReference type="EMBL" id="GAM58650.1"/>
    </source>
</evidence>
<sequence length="54" mass="6014">MDEKNAKAVMRLFASLTKEFNCTLLLVTHSETVAAYMDKTVRLQGGQLHVMANS</sequence>
<name>A0A0B8NVT0_9VIBR</name>
<keyword evidence="2" id="KW-1185">Reference proteome</keyword>
<dbReference type="AlphaFoldDB" id="A0A0B8NVT0"/>
<organism evidence="1 2">
    <name type="scientific">Vibrio ishigakensis</name>
    <dbReference type="NCBI Taxonomy" id="1481914"/>
    <lineage>
        <taxon>Bacteria</taxon>
        <taxon>Pseudomonadati</taxon>
        <taxon>Pseudomonadota</taxon>
        <taxon>Gammaproteobacteria</taxon>
        <taxon>Vibrionales</taxon>
        <taxon>Vibrionaceae</taxon>
        <taxon>Vibrio</taxon>
    </lineage>
</organism>
<protein>
    <submittedName>
        <fullName evidence="1">AttE component of attEFGH ABC transport system</fullName>
    </submittedName>
</protein>